<evidence type="ECO:0000313" key="3">
    <source>
        <dbReference type="Proteomes" id="UP000095342"/>
    </source>
</evidence>
<evidence type="ECO:0000313" key="2">
    <source>
        <dbReference type="EMBL" id="AOV16715.1"/>
    </source>
</evidence>
<proteinExistence type="predicted"/>
<sequence>MERERTVKANFKDKLAEAKLEIASLKNELKTVLKREASMAKLFEAREKAVAKFADSWLSREMAKLQRAVTPKKRRGRPRKSS</sequence>
<dbReference type="Proteomes" id="UP000095342">
    <property type="component" value="Chromosome"/>
</dbReference>
<organism evidence="2 3">
    <name type="scientific">Acidihalobacter aeolianus</name>
    <dbReference type="NCBI Taxonomy" id="2792603"/>
    <lineage>
        <taxon>Bacteria</taxon>
        <taxon>Pseudomonadati</taxon>
        <taxon>Pseudomonadota</taxon>
        <taxon>Gammaproteobacteria</taxon>
        <taxon>Chromatiales</taxon>
        <taxon>Ectothiorhodospiraceae</taxon>
        <taxon>Acidihalobacter</taxon>
    </lineage>
</organism>
<keyword evidence="1" id="KW-0175">Coiled coil</keyword>
<dbReference type="EMBL" id="CP017448">
    <property type="protein sequence ID" value="AOV16715.1"/>
    <property type="molecule type" value="Genomic_DNA"/>
</dbReference>
<dbReference type="KEGG" id="aaeo:BJI67_06250"/>
<keyword evidence="3" id="KW-1185">Reference proteome</keyword>
<name>A0A1D8K6V9_9GAMM</name>
<reference evidence="2 3" key="1">
    <citation type="submission" date="2016-09" db="EMBL/GenBank/DDBJ databases">
        <title>Acidihalobacter prosperus V6 (DSM14174).</title>
        <authorList>
            <person name="Khaleque H.N."/>
            <person name="Ramsay J.P."/>
            <person name="Murphy R.J.T."/>
            <person name="Kaksonen A.H."/>
            <person name="Boxall N.J."/>
            <person name="Watkin E.L.J."/>
        </authorList>
    </citation>
    <scope>NUCLEOTIDE SEQUENCE [LARGE SCALE GENOMIC DNA]</scope>
    <source>
        <strain evidence="2 3">V6</strain>
    </source>
</reference>
<feature type="coiled-coil region" evidence="1">
    <location>
        <begin position="1"/>
        <end position="35"/>
    </location>
</feature>
<protein>
    <submittedName>
        <fullName evidence="2">Uncharacterized protein</fullName>
    </submittedName>
</protein>
<accession>A0A1D8K6V9</accession>
<gene>
    <name evidence="2" type="ORF">BJI67_06250</name>
</gene>
<dbReference type="AlphaFoldDB" id="A0A1D8K6V9"/>
<evidence type="ECO:0000256" key="1">
    <source>
        <dbReference type="SAM" id="Coils"/>
    </source>
</evidence>